<evidence type="ECO:0000313" key="2">
    <source>
        <dbReference type="Proteomes" id="UP000054279"/>
    </source>
</evidence>
<accession>A0A0C9VMD2</accession>
<dbReference type="HOGENOM" id="CLU_110824_0_0_1"/>
<sequence>MHYSKAESRLLIDPSSNKRGLQAHINQSPACGTVLLRQATLSGSQSTLDLSDLETWPFRQEEPSTDLLDQINNSHFEHILADDIGAATYDELDDPYGGRFECDMNSDFNDPPPDLESDINIEDVVLPSISGPNSLLNPNGKGVPRYSFNPFSKSTKMWKTTCRIPYEETKAEIQKNLDGIDTYPFCNIQE</sequence>
<dbReference type="AlphaFoldDB" id="A0A0C9VMD2"/>
<protein>
    <submittedName>
        <fullName evidence="1">Uncharacterized protein</fullName>
    </submittedName>
</protein>
<organism evidence="1 2">
    <name type="scientific">Sphaerobolus stellatus (strain SS14)</name>
    <dbReference type="NCBI Taxonomy" id="990650"/>
    <lineage>
        <taxon>Eukaryota</taxon>
        <taxon>Fungi</taxon>
        <taxon>Dikarya</taxon>
        <taxon>Basidiomycota</taxon>
        <taxon>Agaricomycotina</taxon>
        <taxon>Agaricomycetes</taxon>
        <taxon>Phallomycetidae</taxon>
        <taxon>Geastrales</taxon>
        <taxon>Sphaerobolaceae</taxon>
        <taxon>Sphaerobolus</taxon>
    </lineage>
</organism>
<dbReference type="Proteomes" id="UP000054279">
    <property type="component" value="Unassembled WGS sequence"/>
</dbReference>
<dbReference type="EMBL" id="KN837126">
    <property type="protein sequence ID" value="KIJ42962.1"/>
    <property type="molecule type" value="Genomic_DNA"/>
</dbReference>
<evidence type="ECO:0000313" key="1">
    <source>
        <dbReference type="EMBL" id="KIJ42962.1"/>
    </source>
</evidence>
<proteinExistence type="predicted"/>
<keyword evidence="2" id="KW-1185">Reference proteome</keyword>
<name>A0A0C9VMD2_SPHS4</name>
<reference evidence="1 2" key="1">
    <citation type="submission" date="2014-06" db="EMBL/GenBank/DDBJ databases">
        <title>Evolutionary Origins and Diversification of the Mycorrhizal Mutualists.</title>
        <authorList>
            <consortium name="DOE Joint Genome Institute"/>
            <consortium name="Mycorrhizal Genomics Consortium"/>
            <person name="Kohler A."/>
            <person name="Kuo A."/>
            <person name="Nagy L.G."/>
            <person name="Floudas D."/>
            <person name="Copeland A."/>
            <person name="Barry K.W."/>
            <person name="Cichocki N."/>
            <person name="Veneault-Fourrey C."/>
            <person name="LaButti K."/>
            <person name="Lindquist E.A."/>
            <person name="Lipzen A."/>
            <person name="Lundell T."/>
            <person name="Morin E."/>
            <person name="Murat C."/>
            <person name="Riley R."/>
            <person name="Ohm R."/>
            <person name="Sun H."/>
            <person name="Tunlid A."/>
            <person name="Henrissat B."/>
            <person name="Grigoriev I.V."/>
            <person name="Hibbett D.S."/>
            <person name="Martin F."/>
        </authorList>
    </citation>
    <scope>NUCLEOTIDE SEQUENCE [LARGE SCALE GENOMIC DNA]</scope>
    <source>
        <strain evidence="1 2">SS14</strain>
    </source>
</reference>
<gene>
    <name evidence="1" type="ORF">M422DRAFT_253755</name>
</gene>